<feature type="region of interest" description="Disordered" evidence="1">
    <location>
        <begin position="270"/>
        <end position="297"/>
    </location>
</feature>
<protein>
    <recommendedName>
        <fullName evidence="2">Survival Motor Neuron Gemin2-binding domain-containing protein</fullName>
    </recommendedName>
</protein>
<evidence type="ECO:0000259" key="2">
    <source>
        <dbReference type="Pfam" id="PF20636"/>
    </source>
</evidence>
<dbReference type="Proteomes" id="UP000188268">
    <property type="component" value="Unassembled WGS sequence"/>
</dbReference>
<proteinExistence type="predicted"/>
<dbReference type="Gramene" id="OMO77383">
    <property type="protein sequence ID" value="OMO77383"/>
    <property type="gene ID" value="CCACVL1_15040"/>
</dbReference>
<gene>
    <name evidence="3" type="ORF">CCACVL1_15040</name>
</gene>
<evidence type="ECO:0000313" key="3">
    <source>
        <dbReference type="EMBL" id="OMO77383.1"/>
    </source>
</evidence>
<sequence length="330" mass="36238">MGKGFTGSSNRLETGKNLDRKRKRRVNMSAEGDLWDDSALINAFDNAMSKYKQKMHGKENREANVPIFVDQSSDEAIKHRDAGENSNATSNTITETAEGKEQYHSQMPDPYIDSSNNLPTQDKQDGQTGYADYSEDYNQLLTQYYEVEEKRQKILQQLQQYGSWNYQYPAEGSSAVAQLGTSTSQECPLLTSQGAHSTVTCSCCPYVCQSSVIPCTSYPCCSFGGTSVGKTSTEPNAATVHGNSLAVIDSDIVKTAMGAAEKAISSMTTKASINHNVDEENKEKKDGEGEVNQSSTSETDLTVLLNAWYSAGFHTGKYLMEQSIAKKQHK</sequence>
<dbReference type="EMBL" id="AWWV01010751">
    <property type="protein sequence ID" value="OMO77383.1"/>
    <property type="molecule type" value="Genomic_DNA"/>
</dbReference>
<feature type="compositionally biased region" description="Polar residues" evidence="1">
    <location>
        <begin position="1"/>
        <end position="12"/>
    </location>
</feature>
<dbReference type="OMA" id="KYKIMHS"/>
<dbReference type="OrthoDB" id="197400at2759"/>
<dbReference type="CDD" id="cd22851">
    <property type="entry name" value="SMN_N"/>
    <property type="match status" value="1"/>
</dbReference>
<dbReference type="InterPro" id="IPR049481">
    <property type="entry name" value="SMN_G2-BD"/>
</dbReference>
<dbReference type="STRING" id="210143.A0A1R3I475"/>
<evidence type="ECO:0000256" key="1">
    <source>
        <dbReference type="SAM" id="MobiDB-lite"/>
    </source>
</evidence>
<dbReference type="PANTHER" id="PTHR39267:SF1">
    <property type="entry name" value="SURVIVAL MOTOR NEURON PROTEIN"/>
    <property type="match status" value="1"/>
</dbReference>
<dbReference type="Pfam" id="PF20636">
    <property type="entry name" value="SMN_G2-BD"/>
    <property type="match status" value="1"/>
</dbReference>
<reference evidence="3 4" key="1">
    <citation type="submission" date="2013-09" db="EMBL/GenBank/DDBJ databases">
        <title>Corchorus capsularis genome sequencing.</title>
        <authorList>
            <person name="Alam M."/>
            <person name="Haque M.S."/>
            <person name="Islam M.S."/>
            <person name="Emdad E.M."/>
            <person name="Islam M.M."/>
            <person name="Ahmed B."/>
            <person name="Halim A."/>
            <person name="Hossen Q.M.M."/>
            <person name="Hossain M.Z."/>
            <person name="Ahmed R."/>
            <person name="Khan M.M."/>
            <person name="Islam R."/>
            <person name="Rashid M.M."/>
            <person name="Khan S.A."/>
            <person name="Rahman M.S."/>
            <person name="Alam M."/>
        </authorList>
    </citation>
    <scope>NUCLEOTIDE SEQUENCE [LARGE SCALE GENOMIC DNA]</scope>
    <source>
        <strain evidence="4">cv. CVL-1</strain>
        <tissue evidence="3">Whole seedling</tissue>
    </source>
</reference>
<feature type="region of interest" description="Disordered" evidence="1">
    <location>
        <begin position="1"/>
        <end position="24"/>
    </location>
</feature>
<feature type="domain" description="Survival Motor Neuron Gemin2-binding" evidence="2">
    <location>
        <begin position="28"/>
        <end position="55"/>
    </location>
</feature>
<dbReference type="InterPro" id="IPR040424">
    <property type="entry name" value="Smn1"/>
</dbReference>
<organism evidence="3 4">
    <name type="scientific">Corchorus capsularis</name>
    <name type="common">Jute</name>
    <dbReference type="NCBI Taxonomy" id="210143"/>
    <lineage>
        <taxon>Eukaryota</taxon>
        <taxon>Viridiplantae</taxon>
        <taxon>Streptophyta</taxon>
        <taxon>Embryophyta</taxon>
        <taxon>Tracheophyta</taxon>
        <taxon>Spermatophyta</taxon>
        <taxon>Magnoliopsida</taxon>
        <taxon>eudicotyledons</taxon>
        <taxon>Gunneridae</taxon>
        <taxon>Pentapetalae</taxon>
        <taxon>rosids</taxon>
        <taxon>malvids</taxon>
        <taxon>Malvales</taxon>
        <taxon>Malvaceae</taxon>
        <taxon>Grewioideae</taxon>
        <taxon>Apeibeae</taxon>
        <taxon>Corchorus</taxon>
    </lineage>
</organism>
<dbReference type="PANTHER" id="PTHR39267">
    <property type="entry name" value="SURVIVAL MOTOR NEURON-LIKE PROTEIN 1"/>
    <property type="match status" value="1"/>
</dbReference>
<keyword evidence="4" id="KW-1185">Reference proteome</keyword>
<feature type="region of interest" description="Disordered" evidence="1">
    <location>
        <begin position="97"/>
        <end position="131"/>
    </location>
</feature>
<evidence type="ECO:0000313" key="4">
    <source>
        <dbReference type="Proteomes" id="UP000188268"/>
    </source>
</evidence>
<feature type="compositionally biased region" description="Basic and acidic residues" evidence="1">
    <location>
        <begin position="276"/>
        <end position="288"/>
    </location>
</feature>
<accession>A0A1R3I475</accession>
<comment type="caution">
    <text evidence="3">The sequence shown here is derived from an EMBL/GenBank/DDBJ whole genome shotgun (WGS) entry which is preliminary data.</text>
</comment>
<name>A0A1R3I475_COCAP</name>
<dbReference type="AlphaFoldDB" id="A0A1R3I475"/>